<evidence type="ECO:0000256" key="2">
    <source>
        <dbReference type="ARBA" id="ARBA00010112"/>
    </source>
</evidence>
<evidence type="ECO:0000256" key="1">
    <source>
        <dbReference type="ARBA" id="ARBA00004613"/>
    </source>
</evidence>
<accession>A0A183DQ27</accession>
<dbReference type="GO" id="GO:0009986">
    <property type="term" value="C:cell surface"/>
    <property type="evidence" value="ECO:0007669"/>
    <property type="project" value="InterPro"/>
</dbReference>
<evidence type="ECO:0000313" key="7">
    <source>
        <dbReference type="WBParaSite" id="GPUH_0001083101-mRNA-1"/>
    </source>
</evidence>
<dbReference type="Pfam" id="PF01060">
    <property type="entry name" value="TTR-52"/>
    <property type="match status" value="1"/>
</dbReference>
<keyword evidence="4" id="KW-0732">Signal</keyword>
<keyword evidence="6" id="KW-1185">Reference proteome</keyword>
<evidence type="ECO:0000313" key="5">
    <source>
        <dbReference type="EMBL" id="VDN17953.1"/>
    </source>
</evidence>
<evidence type="ECO:0000256" key="4">
    <source>
        <dbReference type="ARBA" id="ARBA00022729"/>
    </source>
</evidence>
<dbReference type="Gene3D" id="2.60.40.3330">
    <property type="match status" value="1"/>
</dbReference>
<dbReference type="AlphaFoldDB" id="A0A183DQ27"/>
<dbReference type="EMBL" id="UYRT01078172">
    <property type="protein sequence ID" value="VDN17953.1"/>
    <property type="molecule type" value="Genomic_DNA"/>
</dbReference>
<reference evidence="7" key="1">
    <citation type="submission" date="2016-06" db="UniProtKB">
        <authorList>
            <consortium name="WormBaseParasite"/>
        </authorList>
    </citation>
    <scope>IDENTIFICATION</scope>
</reference>
<dbReference type="Proteomes" id="UP000271098">
    <property type="component" value="Unassembled WGS sequence"/>
</dbReference>
<evidence type="ECO:0000313" key="6">
    <source>
        <dbReference type="Proteomes" id="UP000271098"/>
    </source>
</evidence>
<gene>
    <name evidence="5" type="ORF">GPUH_LOCUS10818</name>
</gene>
<comment type="similarity">
    <text evidence="2">Belongs to the nematode transthyretin-like family.</text>
</comment>
<evidence type="ECO:0000256" key="3">
    <source>
        <dbReference type="ARBA" id="ARBA00022525"/>
    </source>
</evidence>
<name>A0A183DQ27_9BILA</name>
<comment type="subcellular location">
    <subcellularLocation>
        <location evidence="1">Secreted</location>
    </subcellularLocation>
</comment>
<dbReference type="PANTHER" id="PTHR21700:SF46">
    <property type="entry name" value="TRANSTHYRETIN-LIKE PROTEIN 52"/>
    <property type="match status" value="1"/>
</dbReference>
<protein>
    <submittedName>
        <fullName evidence="7">Transthyretin-like family protein</fullName>
    </submittedName>
</protein>
<proteinExistence type="inferred from homology"/>
<dbReference type="WBParaSite" id="GPUH_0001083101-mRNA-1">
    <property type="protein sequence ID" value="GPUH_0001083101-mRNA-1"/>
    <property type="gene ID" value="GPUH_0001083101"/>
</dbReference>
<dbReference type="InterPro" id="IPR001534">
    <property type="entry name" value="Transthyretin-like"/>
</dbReference>
<sequence>MISPADCNTECVWATGRLICHQNQSRVLNAVVELYDLDGPSKGKIFFDHIDPDDKMGFTSVDNKDGYFNVEGCADDYDWIPGIKNRPEVYIRVFHFCNVKKGSYKVIWPTFRVFAPRTYDYHIRHPIVLDG</sequence>
<dbReference type="GO" id="GO:0005576">
    <property type="term" value="C:extracellular region"/>
    <property type="evidence" value="ECO:0007669"/>
    <property type="project" value="UniProtKB-SubCell"/>
</dbReference>
<keyword evidence="3" id="KW-0964">Secreted</keyword>
<reference evidence="5 6" key="2">
    <citation type="submission" date="2018-11" db="EMBL/GenBank/DDBJ databases">
        <authorList>
            <consortium name="Pathogen Informatics"/>
        </authorList>
    </citation>
    <scope>NUCLEOTIDE SEQUENCE [LARGE SCALE GENOMIC DNA]</scope>
</reference>
<organism evidence="7">
    <name type="scientific">Gongylonema pulchrum</name>
    <dbReference type="NCBI Taxonomy" id="637853"/>
    <lineage>
        <taxon>Eukaryota</taxon>
        <taxon>Metazoa</taxon>
        <taxon>Ecdysozoa</taxon>
        <taxon>Nematoda</taxon>
        <taxon>Chromadorea</taxon>
        <taxon>Rhabditida</taxon>
        <taxon>Spirurina</taxon>
        <taxon>Spiruromorpha</taxon>
        <taxon>Spiruroidea</taxon>
        <taxon>Gongylonematidae</taxon>
        <taxon>Gongylonema</taxon>
    </lineage>
</organism>
<dbReference type="PANTHER" id="PTHR21700">
    <property type="entry name" value="TRANSTHYRETIN-LIKE FAMILY PROTEIN-RELATED"/>
    <property type="match status" value="1"/>
</dbReference>
<dbReference type="InterPro" id="IPR038479">
    <property type="entry name" value="Transthyretin-like_sf"/>
</dbReference>
<dbReference type="OrthoDB" id="5781683at2759"/>